<keyword evidence="3" id="KW-0812">Transmembrane</keyword>
<dbReference type="AlphaFoldDB" id="A0A8C5YTX1"/>
<evidence type="ECO:0000256" key="8">
    <source>
        <dbReference type="ARBA" id="ARBA00023157"/>
    </source>
</evidence>
<name>A0A8C5YTX1_MARMA</name>
<proteinExistence type="predicted"/>
<organism evidence="13 14">
    <name type="scientific">Marmota marmota marmota</name>
    <name type="common">Alpine marmot</name>
    <dbReference type="NCBI Taxonomy" id="9994"/>
    <lineage>
        <taxon>Eukaryota</taxon>
        <taxon>Metazoa</taxon>
        <taxon>Chordata</taxon>
        <taxon>Craniata</taxon>
        <taxon>Vertebrata</taxon>
        <taxon>Euteleostomi</taxon>
        <taxon>Mammalia</taxon>
        <taxon>Eutheria</taxon>
        <taxon>Euarchontoglires</taxon>
        <taxon>Glires</taxon>
        <taxon>Rodentia</taxon>
        <taxon>Sciuromorpha</taxon>
        <taxon>Sciuridae</taxon>
        <taxon>Xerinae</taxon>
        <taxon>Marmotini</taxon>
        <taxon>Marmota</taxon>
    </lineage>
</organism>
<dbReference type="PANTHER" id="PTHR11738:SF179">
    <property type="entry name" value="LEUKOCYTE IMMUNOGLOBULIN-LIKE RECEPTOR SUBFAMILY A MEMBER 5"/>
    <property type="match status" value="1"/>
</dbReference>
<dbReference type="Ensembl" id="ENSMMMT00000004415.1">
    <property type="protein sequence ID" value="ENSMMMP00000003885.1"/>
    <property type="gene ID" value="ENSMMMG00000003310.1"/>
</dbReference>
<reference evidence="13" key="2">
    <citation type="submission" date="2025-09" db="UniProtKB">
        <authorList>
            <consortium name="Ensembl"/>
        </authorList>
    </citation>
    <scope>IDENTIFICATION</scope>
</reference>
<evidence type="ECO:0000256" key="1">
    <source>
        <dbReference type="ARBA" id="ARBA00004162"/>
    </source>
</evidence>
<evidence type="ECO:0000256" key="9">
    <source>
        <dbReference type="ARBA" id="ARBA00023180"/>
    </source>
</evidence>
<sequence>VSLALSSVLTVTGVPSNPASHFLAGTLPKPNLWAEPGPVIPRGRSVTLWCQGSLDAKWNCLIKEKPWSPTCRRPLQGPGNRAMFPIPTMTVQDAGGYQCYYQSPAGSSQNSERLELVVTGFYSKPSLSALPSPVVTSGGNVTLQCGSWKEFDSFILTKEGEHHLTWTLDSQQKHGGQFQAEFFVDSVTPSHRWTFACYGYYRSKPQVWSEPSDPLDLLVSGQLPVTPSLSVQPGPTGKGENVTLQCLSEVCLDTFHLCKQGSAAPPQHGHAQDGPVSSLASFTLNAVTLVHGVTYRCYGSHSATPYLLSPPREPLELGVSGEGLHSFCVLMASSRLSPGYPSEKMGQLPPGPAELSPPSCTQSSPSRGTKSCYLSSCLHAWQRPSQGVRL</sequence>
<dbReference type="Pfam" id="PF13895">
    <property type="entry name" value="Ig_2"/>
    <property type="match status" value="2"/>
</dbReference>
<evidence type="ECO:0000256" key="6">
    <source>
        <dbReference type="ARBA" id="ARBA00022989"/>
    </source>
</evidence>
<dbReference type="GO" id="GO:0002764">
    <property type="term" value="P:immune response-regulating signaling pathway"/>
    <property type="evidence" value="ECO:0007669"/>
    <property type="project" value="TreeGrafter"/>
</dbReference>
<dbReference type="FunFam" id="2.60.40.10:FF:000049">
    <property type="entry name" value="Leukocyte immunoglobulin-like receptor subfamily B member 1"/>
    <property type="match status" value="3"/>
</dbReference>
<dbReference type="GO" id="GO:0032396">
    <property type="term" value="F:inhibitory MHC class I receptor activity"/>
    <property type="evidence" value="ECO:0007669"/>
    <property type="project" value="TreeGrafter"/>
</dbReference>
<comment type="subcellular location">
    <subcellularLocation>
        <location evidence="1">Cell membrane</location>
        <topology evidence="1">Single-pass membrane protein</topology>
    </subcellularLocation>
</comment>
<keyword evidence="10" id="KW-0393">Immunoglobulin domain</keyword>
<evidence type="ECO:0000256" key="5">
    <source>
        <dbReference type="ARBA" id="ARBA00022737"/>
    </source>
</evidence>
<keyword evidence="2" id="KW-1003">Cell membrane</keyword>
<evidence type="ECO:0000256" key="11">
    <source>
        <dbReference type="SAM" id="MobiDB-lite"/>
    </source>
</evidence>
<evidence type="ECO:0000313" key="13">
    <source>
        <dbReference type="Ensembl" id="ENSMMMP00000003885.1"/>
    </source>
</evidence>
<dbReference type="InterPro" id="IPR013783">
    <property type="entry name" value="Ig-like_fold"/>
</dbReference>
<dbReference type="GeneTree" id="ENSGT01100000263478"/>
<protein>
    <recommendedName>
        <fullName evidence="12">Ig-like domain-containing protein</fullName>
    </recommendedName>
</protein>
<dbReference type="Proteomes" id="UP000694407">
    <property type="component" value="Unplaced"/>
</dbReference>
<evidence type="ECO:0000256" key="10">
    <source>
        <dbReference type="ARBA" id="ARBA00023319"/>
    </source>
</evidence>
<dbReference type="InterPro" id="IPR007110">
    <property type="entry name" value="Ig-like_dom"/>
</dbReference>
<evidence type="ECO:0000313" key="14">
    <source>
        <dbReference type="Proteomes" id="UP000694407"/>
    </source>
</evidence>
<feature type="region of interest" description="Disordered" evidence="11">
    <location>
        <begin position="340"/>
        <end position="367"/>
    </location>
</feature>
<dbReference type="Gene3D" id="2.60.40.10">
    <property type="entry name" value="Immunoglobulins"/>
    <property type="match status" value="3"/>
</dbReference>
<dbReference type="InterPro" id="IPR050412">
    <property type="entry name" value="Ig-like_Receptors_ImmuneReg"/>
</dbReference>
<keyword evidence="4" id="KW-0732">Signal</keyword>
<dbReference type="SMART" id="SM00409">
    <property type="entry name" value="IG"/>
    <property type="match status" value="3"/>
</dbReference>
<reference evidence="13" key="1">
    <citation type="submission" date="2025-08" db="UniProtKB">
        <authorList>
            <consortium name="Ensembl"/>
        </authorList>
    </citation>
    <scope>IDENTIFICATION</scope>
</reference>
<evidence type="ECO:0000256" key="7">
    <source>
        <dbReference type="ARBA" id="ARBA00023136"/>
    </source>
</evidence>
<keyword evidence="14" id="KW-1185">Reference proteome</keyword>
<feature type="domain" description="Ig-like" evidence="12">
    <location>
        <begin position="125"/>
        <end position="197"/>
    </location>
</feature>
<keyword evidence="8" id="KW-1015">Disulfide bond</keyword>
<dbReference type="InterPro" id="IPR036179">
    <property type="entry name" value="Ig-like_dom_sf"/>
</dbReference>
<dbReference type="PROSITE" id="PS50835">
    <property type="entry name" value="IG_LIKE"/>
    <property type="match status" value="1"/>
</dbReference>
<accession>A0A8C5YTX1</accession>
<evidence type="ECO:0000256" key="2">
    <source>
        <dbReference type="ARBA" id="ARBA00022475"/>
    </source>
</evidence>
<feature type="compositionally biased region" description="Polar residues" evidence="11">
    <location>
        <begin position="358"/>
        <end position="367"/>
    </location>
</feature>
<dbReference type="GO" id="GO:0005886">
    <property type="term" value="C:plasma membrane"/>
    <property type="evidence" value="ECO:0007669"/>
    <property type="project" value="UniProtKB-SubCell"/>
</dbReference>
<keyword evidence="7" id="KW-0472">Membrane</keyword>
<dbReference type="SUPFAM" id="SSF48726">
    <property type="entry name" value="Immunoglobulin"/>
    <property type="match status" value="3"/>
</dbReference>
<evidence type="ECO:0000256" key="3">
    <source>
        <dbReference type="ARBA" id="ARBA00022692"/>
    </source>
</evidence>
<dbReference type="InterPro" id="IPR003599">
    <property type="entry name" value="Ig_sub"/>
</dbReference>
<evidence type="ECO:0000259" key="12">
    <source>
        <dbReference type="PROSITE" id="PS50835"/>
    </source>
</evidence>
<dbReference type="PANTHER" id="PTHR11738">
    <property type="entry name" value="MHC CLASS I NK CELL RECEPTOR"/>
    <property type="match status" value="1"/>
</dbReference>
<keyword evidence="6" id="KW-1133">Transmembrane helix</keyword>
<evidence type="ECO:0000256" key="4">
    <source>
        <dbReference type="ARBA" id="ARBA00022729"/>
    </source>
</evidence>
<dbReference type="GO" id="GO:0019221">
    <property type="term" value="P:cytokine-mediated signaling pathway"/>
    <property type="evidence" value="ECO:0007669"/>
    <property type="project" value="TreeGrafter"/>
</dbReference>
<keyword evidence="5" id="KW-0677">Repeat</keyword>
<keyword evidence="9" id="KW-0325">Glycoprotein</keyword>